<sequence>MRLLAWRRKDLVVSTWPISYTSVALTRPTWSASTWLYVVIDLNWINGRRKQMTDAASFPQLESSFVARVPLKT</sequence>
<evidence type="ECO:0000313" key="2">
    <source>
        <dbReference type="Proteomes" id="UP001243989"/>
    </source>
</evidence>
<reference evidence="1" key="1">
    <citation type="submission" date="2021-06" db="EMBL/GenBank/DDBJ databases">
        <title>Comparative genomics, transcriptomics and evolutionary studies reveal genomic signatures of adaptation to plant cell wall in hemibiotrophic fungi.</title>
        <authorList>
            <consortium name="DOE Joint Genome Institute"/>
            <person name="Baroncelli R."/>
            <person name="Diaz J.F."/>
            <person name="Benocci T."/>
            <person name="Peng M."/>
            <person name="Battaglia E."/>
            <person name="Haridas S."/>
            <person name="Andreopoulos W."/>
            <person name="Labutti K."/>
            <person name="Pangilinan J."/>
            <person name="Floch G.L."/>
            <person name="Makela M.R."/>
            <person name="Henrissat B."/>
            <person name="Grigoriev I.V."/>
            <person name="Crouch J.A."/>
            <person name="De Vries R.P."/>
            <person name="Sukno S.A."/>
            <person name="Thon M.R."/>
        </authorList>
    </citation>
    <scope>NUCLEOTIDE SEQUENCE</scope>
    <source>
        <strain evidence="1">CBS 102054</strain>
    </source>
</reference>
<gene>
    <name evidence="1" type="ORF">BDP81DRAFT_437785</name>
</gene>
<dbReference type="EMBL" id="JAHMHQ010000024">
    <property type="protein sequence ID" value="KAK1624551.1"/>
    <property type="molecule type" value="Genomic_DNA"/>
</dbReference>
<keyword evidence="2" id="KW-1185">Reference proteome</keyword>
<proteinExistence type="predicted"/>
<dbReference type="AlphaFoldDB" id="A0AAI9ZHG3"/>
<evidence type="ECO:0000313" key="1">
    <source>
        <dbReference type="EMBL" id="KAK1624551.1"/>
    </source>
</evidence>
<name>A0AAI9ZHG3_9PEZI</name>
<dbReference type="GeneID" id="85476126"/>
<comment type="caution">
    <text evidence="1">The sequence shown here is derived from an EMBL/GenBank/DDBJ whole genome shotgun (WGS) entry which is preliminary data.</text>
</comment>
<protein>
    <submittedName>
        <fullName evidence="1">Uncharacterized protein</fullName>
    </submittedName>
</protein>
<dbReference type="RefSeq" id="XP_060440546.1">
    <property type="nucleotide sequence ID" value="XM_060591264.1"/>
</dbReference>
<accession>A0AAI9ZHG3</accession>
<organism evidence="1 2">
    <name type="scientific">Colletotrichum phormii</name>
    <dbReference type="NCBI Taxonomy" id="359342"/>
    <lineage>
        <taxon>Eukaryota</taxon>
        <taxon>Fungi</taxon>
        <taxon>Dikarya</taxon>
        <taxon>Ascomycota</taxon>
        <taxon>Pezizomycotina</taxon>
        <taxon>Sordariomycetes</taxon>
        <taxon>Hypocreomycetidae</taxon>
        <taxon>Glomerellales</taxon>
        <taxon>Glomerellaceae</taxon>
        <taxon>Colletotrichum</taxon>
        <taxon>Colletotrichum acutatum species complex</taxon>
    </lineage>
</organism>
<dbReference type="Proteomes" id="UP001243989">
    <property type="component" value="Unassembled WGS sequence"/>
</dbReference>